<dbReference type="PROSITE" id="PS00329">
    <property type="entry name" value="HSP70_2"/>
    <property type="match status" value="1"/>
</dbReference>
<dbReference type="InterPro" id="IPR012725">
    <property type="entry name" value="Chaperone_DnaK"/>
</dbReference>
<dbReference type="Pfam" id="PF00012">
    <property type="entry name" value="HSP70"/>
    <property type="match status" value="1"/>
</dbReference>
<gene>
    <name evidence="6" type="ORF">APHIGO_LOCUS7160</name>
</gene>
<dbReference type="SUPFAM" id="SSF100920">
    <property type="entry name" value="Heat shock protein 70kD (HSP70), peptide-binding domain"/>
    <property type="match status" value="1"/>
</dbReference>
<keyword evidence="2 4" id="KW-0547">Nucleotide-binding</keyword>
<reference evidence="6" key="2">
    <citation type="submission" date="2022-10" db="EMBL/GenBank/DDBJ databases">
        <authorList>
            <consortium name="ENA_rothamsted_submissions"/>
            <consortium name="culmorum"/>
            <person name="King R."/>
        </authorList>
    </citation>
    <scope>NUCLEOTIDE SEQUENCE</scope>
</reference>
<keyword evidence="7" id="KW-1185">Reference proteome</keyword>
<dbReference type="AlphaFoldDB" id="A0A9P0NLI7"/>
<evidence type="ECO:0000256" key="4">
    <source>
        <dbReference type="RuleBase" id="RU003322"/>
    </source>
</evidence>
<dbReference type="FunFam" id="3.30.420.40:FF:000004">
    <property type="entry name" value="Molecular chaperone DnaK"/>
    <property type="match status" value="1"/>
</dbReference>
<dbReference type="OrthoDB" id="2401965at2759"/>
<dbReference type="Proteomes" id="UP001154329">
    <property type="component" value="Chromosome 2"/>
</dbReference>
<dbReference type="InterPro" id="IPR043129">
    <property type="entry name" value="ATPase_NBD"/>
</dbReference>
<keyword evidence="3 4" id="KW-0067">ATP-binding</keyword>
<evidence type="ECO:0000256" key="1">
    <source>
        <dbReference type="ARBA" id="ARBA00007381"/>
    </source>
</evidence>
<evidence type="ECO:0000256" key="2">
    <source>
        <dbReference type="ARBA" id="ARBA00022741"/>
    </source>
</evidence>
<organism evidence="6 7">
    <name type="scientific">Aphis gossypii</name>
    <name type="common">Cotton aphid</name>
    <dbReference type="NCBI Taxonomy" id="80765"/>
    <lineage>
        <taxon>Eukaryota</taxon>
        <taxon>Metazoa</taxon>
        <taxon>Ecdysozoa</taxon>
        <taxon>Arthropoda</taxon>
        <taxon>Hexapoda</taxon>
        <taxon>Insecta</taxon>
        <taxon>Pterygota</taxon>
        <taxon>Neoptera</taxon>
        <taxon>Paraneoptera</taxon>
        <taxon>Hemiptera</taxon>
        <taxon>Sternorrhyncha</taxon>
        <taxon>Aphidomorpha</taxon>
        <taxon>Aphidoidea</taxon>
        <taxon>Aphididae</taxon>
        <taxon>Aphidini</taxon>
        <taxon>Aphis</taxon>
        <taxon>Aphis</taxon>
    </lineage>
</organism>
<dbReference type="InterPro" id="IPR018181">
    <property type="entry name" value="Heat_shock_70_CS"/>
</dbReference>
<dbReference type="NCBIfam" id="TIGR02350">
    <property type="entry name" value="prok_dnaK"/>
    <property type="match status" value="1"/>
</dbReference>
<protein>
    <submittedName>
        <fullName evidence="6">Uncharacterized protein</fullName>
    </submittedName>
</protein>
<dbReference type="NCBIfam" id="NF001413">
    <property type="entry name" value="PRK00290.1"/>
    <property type="match status" value="1"/>
</dbReference>
<evidence type="ECO:0000313" key="6">
    <source>
        <dbReference type="EMBL" id="CAH1726236.1"/>
    </source>
</evidence>
<dbReference type="PRINTS" id="PR00301">
    <property type="entry name" value="HEATSHOCK70"/>
</dbReference>
<dbReference type="Gene3D" id="1.20.1270.10">
    <property type="match status" value="1"/>
</dbReference>
<dbReference type="Gene3D" id="3.90.640.10">
    <property type="entry name" value="Actin, Chain A, domain 4"/>
    <property type="match status" value="1"/>
</dbReference>
<sequence length="671" mass="72806">MLSAAKYVARRAAEQSLLVKQDIISKALCLSPFQTRQSSSKGVQGHVIGIDLGTTNSCVAVMEGKQPRVIENSEGSRTTPSVVAFTKDGERLAGTPAKRQAVTNTQNTFYATKRLIGRRYDDPEIQKDLKNLTFKIVKATNGDAWVQGTDGKMYSPSQIGAFVLIKMKETADSFLGTNVKNAVITVPAYFNDSQRQATKDAGQIAGLNVLRVINEPTAAALAYGMEKDSDKLIAVYDLGGGTFDVSILEIQKGVFEVKSTNGDTLLGGEDFDNLLVNYLISEFKKEQGVDLNKDAMALQRVKEAAEKAKVELSSSLQTDINLPYITVDSSGPKHLNLKLTRAKFEGLVGDLIKRTTGPCQKAVKDAEIKLSDISDVLLVGGMTRMPKVQSLVQEIFGKQPSKAVNPDEAVAVGAAIQGGVLSGSVTDVLLLDVTPLSLGIETMGGVFTSLISRNTTIPTKKSQVFSTAADSQTQVEIKVFQGERAIAADNKPLGQFSLVGIPPAPRGVPQIEVTFDIDANGIVHVSARDKGTGREQQISIQSSGGLSKDEIENMVKNAEQYAQQDQIKKDRVEALNQADSIVNDTESKLTEYQVHIPEEDATNIRELIKEVREKIAEAQTNETGDPEELKSKTQKLQQASLKMFEVAYKKMAAKRQESEGQTADEKTKEEQ</sequence>
<dbReference type="PROSITE" id="PS00297">
    <property type="entry name" value="HSP70_1"/>
    <property type="match status" value="1"/>
</dbReference>
<dbReference type="InterPro" id="IPR029048">
    <property type="entry name" value="HSP70_C_sf"/>
</dbReference>
<dbReference type="FunFam" id="3.30.420.40:FF:000020">
    <property type="entry name" value="Chaperone protein HscA homolog"/>
    <property type="match status" value="1"/>
</dbReference>
<dbReference type="Gene3D" id="3.30.30.30">
    <property type="match status" value="1"/>
</dbReference>
<dbReference type="GO" id="GO:0005524">
    <property type="term" value="F:ATP binding"/>
    <property type="evidence" value="ECO:0007669"/>
    <property type="project" value="UniProtKB-KW"/>
</dbReference>
<dbReference type="GO" id="GO:0051082">
    <property type="term" value="F:unfolded protein binding"/>
    <property type="evidence" value="ECO:0007669"/>
    <property type="project" value="InterPro"/>
</dbReference>
<accession>A0A9P0NLI7</accession>
<evidence type="ECO:0000256" key="3">
    <source>
        <dbReference type="ARBA" id="ARBA00022840"/>
    </source>
</evidence>
<proteinExistence type="inferred from homology"/>
<dbReference type="FunFam" id="3.30.30.30:FF:000003">
    <property type="entry name" value="Heat shock protein 9"/>
    <property type="match status" value="1"/>
</dbReference>
<dbReference type="CDD" id="cd11733">
    <property type="entry name" value="ASKHA_NBD_HSP70_HSPA9"/>
    <property type="match status" value="1"/>
</dbReference>
<dbReference type="Gene3D" id="2.60.34.10">
    <property type="entry name" value="Substrate Binding Domain Of DNAk, Chain A, domain 1"/>
    <property type="match status" value="1"/>
</dbReference>
<name>A0A9P0NLI7_APHGO</name>
<comment type="similarity">
    <text evidence="1 4">Belongs to the heat shock protein 70 family.</text>
</comment>
<dbReference type="EMBL" id="OU899035">
    <property type="protein sequence ID" value="CAH1726236.1"/>
    <property type="molecule type" value="Genomic_DNA"/>
</dbReference>
<dbReference type="FunFam" id="2.60.34.10:FF:000014">
    <property type="entry name" value="Chaperone protein DnaK HSP70"/>
    <property type="match status" value="1"/>
</dbReference>
<feature type="region of interest" description="Disordered" evidence="5">
    <location>
        <begin position="651"/>
        <end position="671"/>
    </location>
</feature>
<dbReference type="InterPro" id="IPR029047">
    <property type="entry name" value="HSP70_peptide-bd_sf"/>
</dbReference>
<dbReference type="GO" id="GO:0140662">
    <property type="term" value="F:ATP-dependent protein folding chaperone"/>
    <property type="evidence" value="ECO:0007669"/>
    <property type="project" value="InterPro"/>
</dbReference>
<reference evidence="6" key="1">
    <citation type="submission" date="2022-02" db="EMBL/GenBank/DDBJ databases">
        <authorList>
            <person name="King R."/>
        </authorList>
    </citation>
    <scope>NUCLEOTIDE SEQUENCE</scope>
</reference>
<dbReference type="HAMAP" id="MF_00332">
    <property type="entry name" value="DnaK"/>
    <property type="match status" value="1"/>
</dbReference>
<dbReference type="SUPFAM" id="SSF53067">
    <property type="entry name" value="Actin-like ATPase domain"/>
    <property type="match status" value="2"/>
</dbReference>
<dbReference type="PANTHER" id="PTHR19375">
    <property type="entry name" value="HEAT SHOCK PROTEIN 70KDA"/>
    <property type="match status" value="1"/>
</dbReference>
<dbReference type="Gene3D" id="3.30.420.40">
    <property type="match status" value="2"/>
</dbReference>
<dbReference type="FunFam" id="3.90.640.10:FF:000003">
    <property type="entry name" value="Molecular chaperone DnaK"/>
    <property type="match status" value="1"/>
</dbReference>
<evidence type="ECO:0000313" key="7">
    <source>
        <dbReference type="Proteomes" id="UP001154329"/>
    </source>
</evidence>
<evidence type="ECO:0000256" key="5">
    <source>
        <dbReference type="SAM" id="MobiDB-lite"/>
    </source>
</evidence>
<feature type="compositionally biased region" description="Basic and acidic residues" evidence="5">
    <location>
        <begin position="654"/>
        <end position="671"/>
    </location>
</feature>
<dbReference type="InterPro" id="IPR013126">
    <property type="entry name" value="Hsp_70_fam"/>
</dbReference>
<dbReference type="PROSITE" id="PS01036">
    <property type="entry name" value="HSP70_3"/>
    <property type="match status" value="1"/>
</dbReference>